<accession>A0ABT5UM89</accession>
<dbReference type="Proteomes" id="UP001215087">
    <property type="component" value="Unassembled WGS sequence"/>
</dbReference>
<keyword evidence="3" id="KW-1185">Reference proteome</keyword>
<dbReference type="InterPro" id="IPR001509">
    <property type="entry name" value="Epimerase_deHydtase"/>
</dbReference>
<evidence type="ECO:0000259" key="1">
    <source>
        <dbReference type="Pfam" id="PF01370"/>
    </source>
</evidence>
<comment type="caution">
    <text evidence="2">The sequence shown here is derived from an EMBL/GenBank/DDBJ whole genome shotgun (WGS) entry which is preliminary data.</text>
</comment>
<evidence type="ECO:0000313" key="3">
    <source>
        <dbReference type="Proteomes" id="UP001215087"/>
    </source>
</evidence>
<dbReference type="InterPro" id="IPR036291">
    <property type="entry name" value="NAD(P)-bd_dom_sf"/>
</dbReference>
<protein>
    <submittedName>
        <fullName evidence="2">NAD(P)-dependent oxidoreductase</fullName>
    </submittedName>
</protein>
<organism evidence="2 3">
    <name type="scientific">Eubacterium limosum</name>
    <dbReference type="NCBI Taxonomy" id="1736"/>
    <lineage>
        <taxon>Bacteria</taxon>
        <taxon>Bacillati</taxon>
        <taxon>Bacillota</taxon>
        <taxon>Clostridia</taxon>
        <taxon>Eubacteriales</taxon>
        <taxon>Eubacteriaceae</taxon>
        <taxon>Eubacterium</taxon>
    </lineage>
</organism>
<dbReference type="Pfam" id="PF01370">
    <property type="entry name" value="Epimerase"/>
    <property type="match status" value="1"/>
</dbReference>
<reference evidence="2 3" key="1">
    <citation type="submission" date="2023-02" db="EMBL/GenBank/DDBJ databases">
        <title>Comparative genome analysis of Eubacterium limosum species.</title>
        <authorList>
            <person name="Bak J.E."/>
        </authorList>
    </citation>
    <scope>NUCLEOTIDE SEQUENCE [LARGE SCALE GENOMIC DNA]</scope>
    <source>
        <strain evidence="2 3">KGMB01548</strain>
    </source>
</reference>
<feature type="domain" description="NAD-dependent epimerase/dehydratase" evidence="1">
    <location>
        <begin position="4"/>
        <end position="234"/>
    </location>
</feature>
<dbReference type="PANTHER" id="PTHR43245">
    <property type="entry name" value="BIFUNCTIONAL POLYMYXIN RESISTANCE PROTEIN ARNA"/>
    <property type="match status" value="1"/>
</dbReference>
<dbReference type="RefSeq" id="WP_227205278.1">
    <property type="nucleotide sequence ID" value="NZ_CP171347.1"/>
</dbReference>
<name>A0ABT5UM89_EUBLI</name>
<dbReference type="PANTHER" id="PTHR43245:SF13">
    <property type="entry name" value="UDP-D-APIOSE_UDP-D-XYLOSE SYNTHASE 2"/>
    <property type="match status" value="1"/>
</dbReference>
<proteinExistence type="predicted"/>
<dbReference type="EMBL" id="JAQSVD010000003">
    <property type="protein sequence ID" value="MDE1470040.1"/>
    <property type="molecule type" value="Genomic_DNA"/>
</dbReference>
<dbReference type="SUPFAM" id="SSF51735">
    <property type="entry name" value="NAD(P)-binding Rossmann-fold domains"/>
    <property type="match status" value="1"/>
</dbReference>
<gene>
    <name evidence="2" type="ORF">PTZ04_07210</name>
</gene>
<dbReference type="CDD" id="cd08946">
    <property type="entry name" value="SDR_e"/>
    <property type="match status" value="1"/>
</dbReference>
<dbReference type="InterPro" id="IPR050177">
    <property type="entry name" value="Lipid_A_modif_metabolic_enz"/>
</dbReference>
<evidence type="ECO:0000313" key="2">
    <source>
        <dbReference type="EMBL" id="MDE1470040.1"/>
    </source>
</evidence>
<dbReference type="Gene3D" id="3.40.50.720">
    <property type="entry name" value="NAD(P)-binding Rossmann-like Domain"/>
    <property type="match status" value="1"/>
</dbReference>
<sequence length="296" mass="33980">MKKVVIIGANSYIARNVLYAMQKSIEDYEVKLYDNGPNQIDGAKNYEQINVLSKESIKKIDFNCDVIFMFVGKTGSAKGFDEYDLFIDINERALLNILNEYRTQHSQAKIIFPSTRLVYKGSQNPQKEDDEKTFKTIYAINKYACEMYLEQYSHVFGIDYCIFRICVPYGTLIPGASSYGTAEFMLDKATQGKNITLFGDGSVRRTLTYIGDLCEIMIAGAFSEKCINDVFNIGGEDYSLLEMAKLIAKKYNVEIEFVPWPEIEQKIESGNTVFDDTKLRGRIQYKIEKKFEDWIN</sequence>